<accession>A0A1T4X0R0</accession>
<keyword evidence="2" id="KW-1185">Reference proteome</keyword>
<name>A0A1T4X0R0_9CLOT</name>
<gene>
    <name evidence="1" type="ORF">SAMN05443428_10544</name>
</gene>
<dbReference type="STRING" id="1147123.SAMN05443428_10544"/>
<dbReference type="Pfam" id="PF14084">
    <property type="entry name" value="DUF4264"/>
    <property type="match status" value="1"/>
</dbReference>
<dbReference type="InterPro" id="IPR012190">
    <property type="entry name" value="UCP036698"/>
</dbReference>
<organism evidence="1 2">
    <name type="scientific">Caloramator quimbayensis</name>
    <dbReference type="NCBI Taxonomy" id="1147123"/>
    <lineage>
        <taxon>Bacteria</taxon>
        <taxon>Bacillati</taxon>
        <taxon>Bacillota</taxon>
        <taxon>Clostridia</taxon>
        <taxon>Eubacteriales</taxon>
        <taxon>Clostridiaceae</taxon>
        <taxon>Caloramator</taxon>
    </lineage>
</organism>
<proteinExistence type="predicted"/>
<dbReference type="OrthoDB" id="2382360at2"/>
<dbReference type="RefSeq" id="WP_078695869.1">
    <property type="nucleotide sequence ID" value="NZ_FUYH01000005.1"/>
</dbReference>
<evidence type="ECO:0008006" key="3">
    <source>
        <dbReference type="Google" id="ProtNLM"/>
    </source>
</evidence>
<dbReference type="Proteomes" id="UP000190105">
    <property type="component" value="Unassembled WGS sequence"/>
</dbReference>
<dbReference type="AlphaFoldDB" id="A0A1T4X0R0"/>
<evidence type="ECO:0000313" key="1">
    <source>
        <dbReference type="EMBL" id="SKA83144.1"/>
    </source>
</evidence>
<protein>
    <recommendedName>
        <fullName evidence="3">DUF4264 domain-containing protein</fullName>
    </recommendedName>
</protein>
<dbReference type="EMBL" id="FUYH01000005">
    <property type="protein sequence ID" value="SKA83144.1"/>
    <property type="molecule type" value="Genomic_DNA"/>
</dbReference>
<reference evidence="2" key="1">
    <citation type="submission" date="2017-02" db="EMBL/GenBank/DDBJ databases">
        <authorList>
            <person name="Varghese N."/>
            <person name="Submissions S."/>
        </authorList>
    </citation>
    <scope>NUCLEOTIDE SEQUENCE [LARGE SCALE GENOMIC DNA]</scope>
    <source>
        <strain evidence="2">USBA 833</strain>
    </source>
</reference>
<sequence>MEKNHESLNLIALMEFSEYENMYKIVDFLNKNLKQKGIIFGLTRKNGKDVISIYDGEVPASK</sequence>
<evidence type="ECO:0000313" key="2">
    <source>
        <dbReference type="Proteomes" id="UP000190105"/>
    </source>
</evidence>